<dbReference type="EMBL" id="IACM01084906">
    <property type="protein sequence ID" value="LAB30876.1"/>
    <property type="molecule type" value="Transcribed_RNA"/>
</dbReference>
<feature type="region of interest" description="Disordered" evidence="1">
    <location>
        <begin position="14"/>
        <end position="101"/>
    </location>
</feature>
<evidence type="ECO:0000313" key="2">
    <source>
        <dbReference type="EMBL" id="LAB30876.1"/>
    </source>
</evidence>
<name>A0A2D4MDE9_9SAUR</name>
<reference evidence="2" key="1">
    <citation type="submission" date="2017-07" db="EMBL/GenBank/DDBJ databases">
        <authorList>
            <person name="Mikheyev A."/>
            <person name="Grau M."/>
        </authorList>
    </citation>
    <scope>NUCLEOTIDE SEQUENCE</scope>
    <source>
        <tissue evidence="2">Venom_gland</tissue>
    </source>
</reference>
<organism evidence="2">
    <name type="scientific">Micrurus spixii</name>
    <name type="common">Amazon coral snake</name>
    <dbReference type="NCBI Taxonomy" id="129469"/>
    <lineage>
        <taxon>Eukaryota</taxon>
        <taxon>Metazoa</taxon>
        <taxon>Chordata</taxon>
        <taxon>Craniata</taxon>
        <taxon>Vertebrata</taxon>
        <taxon>Euteleostomi</taxon>
        <taxon>Lepidosauria</taxon>
        <taxon>Squamata</taxon>
        <taxon>Bifurcata</taxon>
        <taxon>Unidentata</taxon>
        <taxon>Episquamata</taxon>
        <taxon>Toxicofera</taxon>
        <taxon>Serpentes</taxon>
        <taxon>Colubroidea</taxon>
        <taxon>Elapidae</taxon>
        <taxon>Elapinae</taxon>
        <taxon>Micrurus</taxon>
    </lineage>
</organism>
<reference evidence="2" key="2">
    <citation type="submission" date="2017-11" db="EMBL/GenBank/DDBJ databases">
        <title>Coralsnake Venomics: Analyses of Venom Gland Transcriptomes and Proteomes of Six Brazilian Taxa.</title>
        <authorList>
            <person name="Aird S.D."/>
            <person name="Jorge da Silva N."/>
            <person name="Qiu L."/>
            <person name="Villar-Briones A."/>
            <person name="Aparecida-Saddi V."/>
            <person name="Campos-Telles M.P."/>
            <person name="Grau M."/>
            <person name="Mikheyev A.S."/>
        </authorList>
    </citation>
    <scope>NUCLEOTIDE SEQUENCE</scope>
    <source>
        <tissue evidence="2">Venom_gland</tissue>
    </source>
</reference>
<protein>
    <submittedName>
        <fullName evidence="2">Uncharacterized protein</fullName>
    </submittedName>
</protein>
<proteinExistence type="predicted"/>
<sequence length="101" mass="11171">MYCRASRGIRGFLHRQTAEVRRKPGGGGRNTTFEAGGKKKKRQPELQHFDFQNGKVNPKEAGSVEGPVSVASKEHAHPRTRNGLQGVRGRKRKPPPPPPPK</sequence>
<evidence type="ECO:0000256" key="1">
    <source>
        <dbReference type="SAM" id="MobiDB-lite"/>
    </source>
</evidence>
<accession>A0A2D4MDE9</accession>
<dbReference type="AlphaFoldDB" id="A0A2D4MDE9"/>